<dbReference type="EMBL" id="JAJJMB010001378">
    <property type="protein sequence ID" value="KAI3957144.1"/>
    <property type="molecule type" value="Genomic_DNA"/>
</dbReference>
<proteinExistence type="inferred from homology"/>
<dbReference type="PANTHER" id="PTHR11071:SF561">
    <property type="entry name" value="PEPTIDYL-PROLYL CIS-TRANS ISOMERASE D-RELATED"/>
    <property type="match status" value="1"/>
</dbReference>
<dbReference type="PROSITE" id="PS50072">
    <property type="entry name" value="CSA_PPIASE_2"/>
    <property type="match status" value="1"/>
</dbReference>
<protein>
    <recommendedName>
        <fullName evidence="2">PPIase cyclophilin-type domain-containing protein</fullName>
    </recommendedName>
</protein>
<evidence type="ECO:0000313" key="4">
    <source>
        <dbReference type="Proteomes" id="UP001202328"/>
    </source>
</evidence>
<dbReference type="GO" id="GO:0005737">
    <property type="term" value="C:cytoplasm"/>
    <property type="evidence" value="ECO:0007669"/>
    <property type="project" value="TreeGrafter"/>
</dbReference>
<name>A0AAD4XXP3_9MAGN</name>
<dbReference type="GO" id="GO:0016018">
    <property type="term" value="F:cyclosporin A binding"/>
    <property type="evidence" value="ECO:0007669"/>
    <property type="project" value="TreeGrafter"/>
</dbReference>
<evidence type="ECO:0000313" key="3">
    <source>
        <dbReference type="EMBL" id="KAI3957144.1"/>
    </source>
</evidence>
<dbReference type="GO" id="GO:0006457">
    <property type="term" value="P:protein folding"/>
    <property type="evidence" value="ECO:0007669"/>
    <property type="project" value="TreeGrafter"/>
</dbReference>
<dbReference type="SUPFAM" id="SSF50891">
    <property type="entry name" value="Cyclophilin-like"/>
    <property type="match status" value="1"/>
</dbReference>
<sequence>MYSRQSVIPCQMRLYDLVLKSNRSHCTRSTTHYEKVSCLLVQNAWFHDEIKRPTVYLDVSVDGGDPERLVFELFSDVVPKTAENFRVLCTGEKGEEATTKKPLHFQGSYFHRCASPYSYFCKSYSSRLARWFQQLNYCFS</sequence>
<evidence type="ECO:0000256" key="1">
    <source>
        <dbReference type="ARBA" id="ARBA00007365"/>
    </source>
</evidence>
<comment type="caution">
    <text evidence="3">The sequence shown here is derived from an EMBL/GenBank/DDBJ whole genome shotgun (WGS) entry which is preliminary data.</text>
</comment>
<accession>A0AAD4XXP3</accession>
<dbReference type="Proteomes" id="UP001202328">
    <property type="component" value="Unassembled WGS sequence"/>
</dbReference>
<dbReference type="PANTHER" id="PTHR11071">
    <property type="entry name" value="PEPTIDYL-PROLYL CIS-TRANS ISOMERASE"/>
    <property type="match status" value="1"/>
</dbReference>
<keyword evidence="4" id="KW-1185">Reference proteome</keyword>
<evidence type="ECO:0000259" key="2">
    <source>
        <dbReference type="PROSITE" id="PS50072"/>
    </source>
</evidence>
<dbReference type="GO" id="GO:0003755">
    <property type="term" value="F:peptidyl-prolyl cis-trans isomerase activity"/>
    <property type="evidence" value="ECO:0007669"/>
    <property type="project" value="InterPro"/>
</dbReference>
<dbReference type="Gene3D" id="2.40.100.10">
    <property type="entry name" value="Cyclophilin-like"/>
    <property type="match status" value="1"/>
</dbReference>
<organism evidence="3 4">
    <name type="scientific">Papaver atlanticum</name>
    <dbReference type="NCBI Taxonomy" id="357466"/>
    <lineage>
        <taxon>Eukaryota</taxon>
        <taxon>Viridiplantae</taxon>
        <taxon>Streptophyta</taxon>
        <taxon>Embryophyta</taxon>
        <taxon>Tracheophyta</taxon>
        <taxon>Spermatophyta</taxon>
        <taxon>Magnoliopsida</taxon>
        <taxon>Ranunculales</taxon>
        <taxon>Papaveraceae</taxon>
        <taxon>Papaveroideae</taxon>
        <taxon>Papaver</taxon>
    </lineage>
</organism>
<dbReference type="InterPro" id="IPR029000">
    <property type="entry name" value="Cyclophilin-like_dom_sf"/>
</dbReference>
<comment type="similarity">
    <text evidence="1">Belongs to the cyclophilin-type PPIase family.</text>
</comment>
<reference evidence="3" key="1">
    <citation type="submission" date="2022-04" db="EMBL/GenBank/DDBJ databases">
        <title>A functionally conserved STORR gene fusion in Papaver species that diverged 16.8 million years ago.</title>
        <authorList>
            <person name="Catania T."/>
        </authorList>
    </citation>
    <scope>NUCLEOTIDE SEQUENCE</scope>
    <source>
        <strain evidence="3">S-188037</strain>
    </source>
</reference>
<dbReference type="AlphaFoldDB" id="A0AAD4XXP3"/>
<dbReference type="Pfam" id="PF00160">
    <property type="entry name" value="Pro_isomerase"/>
    <property type="match status" value="1"/>
</dbReference>
<gene>
    <name evidence="3" type="ORF">MKW98_002771</name>
</gene>
<feature type="domain" description="PPIase cyclophilin-type" evidence="2">
    <location>
        <begin position="56"/>
        <end position="112"/>
    </location>
</feature>
<dbReference type="InterPro" id="IPR002130">
    <property type="entry name" value="Cyclophilin-type_PPIase_dom"/>
</dbReference>